<evidence type="ECO:0000256" key="1">
    <source>
        <dbReference type="SAM" id="MobiDB-lite"/>
    </source>
</evidence>
<protein>
    <recommendedName>
        <fullName evidence="4">Nuclear receptor 2C2-associated protein</fullName>
    </recommendedName>
</protein>
<evidence type="ECO:0008006" key="4">
    <source>
        <dbReference type="Google" id="ProtNLM"/>
    </source>
</evidence>
<feature type="region of interest" description="Disordered" evidence="1">
    <location>
        <begin position="1"/>
        <end position="42"/>
    </location>
</feature>
<dbReference type="InterPro" id="IPR008979">
    <property type="entry name" value="Galactose-bd-like_sf"/>
</dbReference>
<dbReference type="SUPFAM" id="SSF49785">
    <property type="entry name" value="Galactose-binding domain-like"/>
    <property type="match status" value="1"/>
</dbReference>
<gene>
    <name evidence="2" type="ORF">KIL84_008662</name>
</gene>
<organism evidence="2 3">
    <name type="scientific">Mauremys mutica</name>
    <name type="common">yellowpond turtle</name>
    <dbReference type="NCBI Taxonomy" id="74926"/>
    <lineage>
        <taxon>Eukaryota</taxon>
        <taxon>Metazoa</taxon>
        <taxon>Chordata</taxon>
        <taxon>Craniata</taxon>
        <taxon>Vertebrata</taxon>
        <taxon>Euteleostomi</taxon>
        <taxon>Archelosauria</taxon>
        <taxon>Testudinata</taxon>
        <taxon>Testudines</taxon>
        <taxon>Cryptodira</taxon>
        <taxon>Durocryptodira</taxon>
        <taxon>Testudinoidea</taxon>
        <taxon>Geoemydidae</taxon>
        <taxon>Geoemydinae</taxon>
        <taxon>Mauremys</taxon>
    </lineage>
</organism>
<sequence length="244" mass="27122">MEVMSATVTQDGLTEDAGEHDSSPPIFVHEGQQQGRGGSDLAVLEGGKTDSCCKQRIDPLSPLNPATLLRPHYQAPLHRRLHLGALAPNLISGVCWRLPWLERSDTFSSDMPMAPLICNETVSRVSSVLNRDAKQFGKKHMFDGSEETCWNSDQGSSQWVMLEFPQTVKVSQLQIQFQGGFASQLCTLEGKAPPQWGNNLRRSVPFIHVNCRVSFRIWKGSNYGIEADWGSDNVLLMLRPGQMN</sequence>
<name>A0A9D3X853_9SAUR</name>
<dbReference type="EMBL" id="JAHDVG010000479">
    <property type="protein sequence ID" value="KAH1174671.1"/>
    <property type="molecule type" value="Genomic_DNA"/>
</dbReference>
<keyword evidence="3" id="KW-1185">Reference proteome</keyword>
<accession>A0A9D3X853</accession>
<dbReference type="Proteomes" id="UP000827986">
    <property type="component" value="Unassembled WGS sequence"/>
</dbReference>
<reference evidence="2" key="1">
    <citation type="submission" date="2021-09" db="EMBL/GenBank/DDBJ databases">
        <title>The genome of Mauremys mutica provides insights into the evolution of semi-aquatic lifestyle.</title>
        <authorList>
            <person name="Gong S."/>
            <person name="Gao Y."/>
        </authorList>
    </citation>
    <scope>NUCLEOTIDE SEQUENCE</scope>
    <source>
        <strain evidence="2">MM-2020</strain>
        <tissue evidence="2">Muscle</tissue>
    </source>
</reference>
<comment type="caution">
    <text evidence="2">The sequence shown here is derived from an EMBL/GenBank/DDBJ whole genome shotgun (WGS) entry which is preliminary data.</text>
</comment>
<proteinExistence type="predicted"/>
<evidence type="ECO:0000313" key="3">
    <source>
        <dbReference type="Proteomes" id="UP000827986"/>
    </source>
</evidence>
<dbReference type="AlphaFoldDB" id="A0A9D3X853"/>
<evidence type="ECO:0000313" key="2">
    <source>
        <dbReference type="EMBL" id="KAH1174671.1"/>
    </source>
</evidence>
<dbReference type="Gene3D" id="2.60.120.260">
    <property type="entry name" value="Galactose-binding domain-like"/>
    <property type="match status" value="1"/>
</dbReference>
<feature type="compositionally biased region" description="Polar residues" evidence="1">
    <location>
        <begin position="1"/>
        <end position="12"/>
    </location>
</feature>